<dbReference type="Gene3D" id="1.10.3720.10">
    <property type="entry name" value="MetI-like"/>
    <property type="match status" value="1"/>
</dbReference>
<keyword evidence="2 6" id="KW-0813">Transport</keyword>
<gene>
    <name evidence="8" type="primary">phnE</name>
    <name evidence="8" type="ORF">K1J50_07840</name>
</gene>
<evidence type="ECO:0000256" key="4">
    <source>
        <dbReference type="ARBA" id="ARBA00022989"/>
    </source>
</evidence>
<keyword evidence="9" id="KW-1185">Reference proteome</keyword>
<keyword evidence="4 6" id="KW-1133">Transmembrane helix</keyword>
<dbReference type="Proteomes" id="UP001519924">
    <property type="component" value="Unassembled WGS sequence"/>
</dbReference>
<keyword evidence="5 6" id="KW-0472">Membrane</keyword>
<evidence type="ECO:0000256" key="2">
    <source>
        <dbReference type="ARBA" id="ARBA00022448"/>
    </source>
</evidence>
<feature type="domain" description="ABC transmembrane type-1" evidence="7">
    <location>
        <begin position="92"/>
        <end position="275"/>
    </location>
</feature>
<comment type="subcellular location">
    <subcellularLocation>
        <location evidence="1 6">Cell membrane</location>
        <topology evidence="1 6">Multi-pass membrane protein</topology>
    </subcellularLocation>
</comment>
<feature type="transmembrane region" description="Helical" evidence="6">
    <location>
        <begin position="143"/>
        <end position="166"/>
    </location>
</feature>
<organism evidence="8 9">
    <name type="scientific">Caldovatus aquaticus</name>
    <dbReference type="NCBI Taxonomy" id="2865671"/>
    <lineage>
        <taxon>Bacteria</taxon>
        <taxon>Pseudomonadati</taxon>
        <taxon>Pseudomonadota</taxon>
        <taxon>Alphaproteobacteria</taxon>
        <taxon>Acetobacterales</taxon>
        <taxon>Roseomonadaceae</taxon>
        <taxon>Caldovatus</taxon>
    </lineage>
</organism>
<evidence type="ECO:0000313" key="8">
    <source>
        <dbReference type="EMBL" id="MBW8269397.1"/>
    </source>
</evidence>
<feature type="transmembrane region" description="Helical" evidence="6">
    <location>
        <begin position="230"/>
        <end position="246"/>
    </location>
</feature>
<comment type="caution">
    <text evidence="8">The sequence shown here is derived from an EMBL/GenBank/DDBJ whole genome shotgun (WGS) entry which is preliminary data.</text>
</comment>
<comment type="similarity">
    <text evidence="6">Belongs to the binding-protein-dependent transport system permease family.</text>
</comment>
<dbReference type="RefSeq" id="WP_220117154.1">
    <property type="nucleotide sequence ID" value="NZ_JAHZUY010000014.1"/>
</dbReference>
<dbReference type="PANTHER" id="PTHR30043">
    <property type="entry name" value="PHOSPHONATES TRANSPORT SYSTEM PERMEASE PROTEIN"/>
    <property type="match status" value="1"/>
</dbReference>
<dbReference type="InterPro" id="IPR035906">
    <property type="entry name" value="MetI-like_sf"/>
</dbReference>
<evidence type="ECO:0000256" key="6">
    <source>
        <dbReference type="RuleBase" id="RU363032"/>
    </source>
</evidence>
<feature type="transmembrane region" description="Helical" evidence="6">
    <location>
        <begin position="35"/>
        <end position="53"/>
    </location>
</feature>
<protein>
    <submittedName>
        <fullName evidence="8">Phosphonate ABC transporter, permease protein PhnE</fullName>
    </submittedName>
</protein>
<dbReference type="Pfam" id="PF00528">
    <property type="entry name" value="BPD_transp_1"/>
    <property type="match status" value="1"/>
</dbReference>
<dbReference type="PROSITE" id="PS50928">
    <property type="entry name" value="ABC_TM1"/>
    <property type="match status" value="1"/>
</dbReference>
<proteinExistence type="inferred from homology"/>
<feature type="transmembrane region" description="Helical" evidence="6">
    <location>
        <begin position="258"/>
        <end position="276"/>
    </location>
</feature>
<evidence type="ECO:0000256" key="3">
    <source>
        <dbReference type="ARBA" id="ARBA00022692"/>
    </source>
</evidence>
<evidence type="ECO:0000256" key="5">
    <source>
        <dbReference type="ARBA" id="ARBA00023136"/>
    </source>
</evidence>
<dbReference type="InterPro" id="IPR005769">
    <property type="entry name" value="PhnE/PtxC"/>
</dbReference>
<dbReference type="NCBIfam" id="TIGR01097">
    <property type="entry name" value="PhnE"/>
    <property type="match status" value="1"/>
</dbReference>
<keyword evidence="3 6" id="KW-0812">Transmembrane</keyword>
<dbReference type="InterPro" id="IPR000515">
    <property type="entry name" value="MetI-like"/>
</dbReference>
<feature type="transmembrane region" description="Helical" evidence="6">
    <location>
        <begin position="205"/>
        <end position="223"/>
    </location>
</feature>
<evidence type="ECO:0000259" key="7">
    <source>
        <dbReference type="PROSITE" id="PS50928"/>
    </source>
</evidence>
<name>A0ABS7F193_9PROT</name>
<feature type="transmembrane region" description="Helical" evidence="6">
    <location>
        <begin position="96"/>
        <end position="122"/>
    </location>
</feature>
<evidence type="ECO:0000313" key="9">
    <source>
        <dbReference type="Proteomes" id="UP001519924"/>
    </source>
</evidence>
<evidence type="ECO:0000256" key="1">
    <source>
        <dbReference type="ARBA" id="ARBA00004651"/>
    </source>
</evidence>
<sequence length="291" mass="30734">MSGTARRPALAPAPEVAAWRARMPRAFAPPPARRALHRALGAAFLAWLAWALWHFGFSPGRLWNGLSGLATILRLMVPPSPGEQWAEILRGLGESLAMAFLGTLLAAVLALPLGALGARNVLTVGLLRFSLRRLFDGMRGVDQLVWALAYVRAVGLGPLAGVLAVASADVAVLAKIYAEAIENADRRPVEGIAAVGGGRLAQLRFGLLPQVAPVILAQALYFFESNVRSAAVLGVVGAGGIGLQIAERIRVRHWDEVAFIILLLIVTVAAIDALSARLRRRLIGGPAAAQA</sequence>
<dbReference type="PANTHER" id="PTHR30043:SF9">
    <property type="entry name" value="PHOSPHONATES TRANSPORT SYSTEM PERMEASE PROTEIN"/>
    <property type="match status" value="1"/>
</dbReference>
<accession>A0ABS7F193</accession>
<dbReference type="SUPFAM" id="SSF161098">
    <property type="entry name" value="MetI-like"/>
    <property type="match status" value="1"/>
</dbReference>
<dbReference type="EMBL" id="JAHZUY010000014">
    <property type="protein sequence ID" value="MBW8269397.1"/>
    <property type="molecule type" value="Genomic_DNA"/>
</dbReference>
<reference evidence="8 9" key="1">
    <citation type="submission" date="2021-08" db="EMBL/GenBank/DDBJ databases">
        <title>Caldovatus sediminis gen. nov., sp. nov., a moderately thermophilic bacterium isolated from a hot spring.</title>
        <authorList>
            <person name="Hu C.-J."/>
            <person name="Li W.-J."/>
            <person name="Xian W.-D."/>
        </authorList>
    </citation>
    <scope>NUCLEOTIDE SEQUENCE [LARGE SCALE GENOMIC DNA]</scope>
    <source>
        <strain evidence="8 9">SYSU G05006</strain>
    </source>
</reference>